<protein>
    <submittedName>
        <fullName evidence="1">ImuA family protein</fullName>
    </submittedName>
</protein>
<keyword evidence="2" id="KW-1185">Reference proteome</keyword>
<organism evidence="1 2">
    <name type="scientific">Psychromarinibacter halotolerans</name>
    <dbReference type="NCBI Taxonomy" id="1775175"/>
    <lineage>
        <taxon>Bacteria</taxon>
        <taxon>Pseudomonadati</taxon>
        <taxon>Pseudomonadota</taxon>
        <taxon>Alphaproteobacteria</taxon>
        <taxon>Rhodobacterales</taxon>
        <taxon>Paracoccaceae</taxon>
        <taxon>Psychromarinibacter</taxon>
    </lineage>
</organism>
<comment type="caution">
    <text evidence="1">The sequence shown here is derived from an EMBL/GenBank/DDBJ whole genome shotgun (WGS) entry which is preliminary data.</text>
</comment>
<dbReference type="EMBL" id="JBHRTB010000010">
    <property type="protein sequence ID" value="MFC3144883.1"/>
    <property type="molecule type" value="Genomic_DNA"/>
</dbReference>
<name>A0ABV7GWG1_9RHOB</name>
<dbReference type="RefSeq" id="WP_275634448.1">
    <property type="nucleotide sequence ID" value="NZ_JARGYD010000009.1"/>
</dbReference>
<evidence type="ECO:0000313" key="2">
    <source>
        <dbReference type="Proteomes" id="UP001595632"/>
    </source>
</evidence>
<gene>
    <name evidence="1" type="ORF">ACFOGP_19330</name>
</gene>
<sequence length="212" mass="22840">MTAHLLSRTTSSRDRDRPALSFLDGMALPLARAHEFCGDARRTLAALVAARTEGPVFWISPSWQPERLNPEAAAHLFDPGRVVFLEPQRAEDLLWCLEEVLRAGVVPLAVADLPGPPGMTAVRRLHLAAETGAAEGEVAPLGLILTPGDGGAPGIESRWRMRSAHGMQADASGKLRQGWHLHRLRARTAPVQGWQVNLSPQGLRAAPLSEAA</sequence>
<proteinExistence type="predicted"/>
<dbReference type="Gene3D" id="3.40.50.300">
    <property type="entry name" value="P-loop containing nucleotide triphosphate hydrolases"/>
    <property type="match status" value="1"/>
</dbReference>
<dbReference type="InterPro" id="IPR027417">
    <property type="entry name" value="P-loop_NTPase"/>
</dbReference>
<evidence type="ECO:0000313" key="1">
    <source>
        <dbReference type="EMBL" id="MFC3144883.1"/>
    </source>
</evidence>
<dbReference type="Proteomes" id="UP001595632">
    <property type="component" value="Unassembled WGS sequence"/>
</dbReference>
<accession>A0ABV7GWG1</accession>
<dbReference type="SUPFAM" id="SSF52540">
    <property type="entry name" value="P-loop containing nucleoside triphosphate hydrolases"/>
    <property type="match status" value="1"/>
</dbReference>
<reference evidence="2" key="1">
    <citation type="journal article" date="2019" name="Int. J. Syst. Evol. Microbiol.">
        <title>The Global Catalogue of Microorganisms (GCM) 10K type strain sequencing project: providing services to taxonomists for standard genome sequencing and annotation.</title>
        <authorList>
            <consortium name="The Broad Institute Genomics Platform"/>
            <consortium name="The Broad Institute Genome Sequencing Center for Infectious Disease"/>
            <person name="Wu L."/>
            <person name="Ma J."/>
        </authorList>
    </citation>
    <scope>NUCLEOTIDE SEQUENCE [LARGE SCALE GENOMIC DNA]</scope>
    <source>
        <strain evidence="2">KCTC 52366</strain>
    </source>
</reference>